<feature type="region of interest" description="Disordered" evidence="1">
    <location>
        <begin position="465"/>
        <end position="484"/>
    </location>
</feature>
<feature type="transmembrane region" description="Helical" evidence="2">
    <location>
        <begin position="662"/>
        <end position="682"/>
    </location>
</feature>
<organism evidence="3 4">
    <name type="scientific">Streptomyces durbertensis</name>
    <dbReference type="NCBI Taxonomy" id="2448886"/>
    <lineage>
        <taxon>Bacteria</taxon>
        <taxon>Bacillati</taxon>
        <taxon>Actinomycetota</taxon>
        <taxon>Actinomycetes</taxon>
        <taxon>Kitasatosporales</taxon>
        <taxon>Streptomycetaceae</taxon>
        <taxon>Streptomyces</taxon>
    </lineage>
</organism>
<keyword evidence="2" id="KW-1133">Transmembrane helix</keyword>
<feature type="compositionally biased region" description="Polar residues" evidence="1">
    <location>
        <begin position="1"/>
        <end position="12"/>
    </location>
</feature>
<evidence type="ECO:0008006" key="5">
    <source>
        <dbReference type="Google" id="ProtNLM"/>
    </source>
</evidence>
<feature type="region of interest" description="Disordered" evidence="1">
    <location>
        <begin position="689"/>
        <end position="756"/>
    </location>
</feature>
<proteinExistence type="predicted"/>
<keyword evidence="2" id="KW-0472">Membrane</keyword>
<evidence type="ECO:0000256" key="1">
    <source>
        <dbReference type="SAM" id="MobiDB-lite"/>
    </source>
</evidence>
<evidence type="ECO:0000313" key="3">
    <source>
        <dbReference type="EMBL" id="MBB1246769.1"/>
    </source>
</evidence>
<dbReference type="Pfam" id="PF19516">
    <property type="entry name" value="DUF6049"/>
    <property type="match status" value="1"/>
</dbReference>
<feature type="region of interest" description="Disordered" evidence="1">
    <location>
        <begin position="1"/>
        <end position="24"/>
    </location>
</feature>
<dbReference type="Proteomes" id="UP000766698">
    <property type="component" value="Unassembled WGS sequence"/>
</dbReference>
<keyword evidence="2" id="KW-0812">Transmembrane</keyword>
<feature type="compositionally biased region" description="Basic and acidic residues" evidence="1">
    <location>
        <begin position="465"/>
        <end position="474"/>
    </location>
</feature>
<evidence type="ECO:0000256" key="2">
    <source>
        <dbReference type="SAM" id="Phobius"/>
    </source>
</evidence>
<feature type="region of interest" description="Disordered" evidence="1">
    <location>
        <begin position="76"/>
        <end position="99"/>
    </location>
</feature>
<dbReference type="InterPro" id="IPR013783">
    <property type="entry name" value="Ig-like_fold"/>
</dbReference>
<comment type="caution">
    <text evidence="3">The sequence shown here is derived from an EMBL/GenBank/DDBJ whole genome shotgun (WGS) entry which is preliminary data.</text>
</comment>
<feature type="non-terminal residue" evidence="3">
    <location>
        <position position="1"/>
    </location>
</feature>
<dbReference type="Gene3D" id="2.60.40.10">
    <property type="entry name" value="Immunoglobulins"/>
    <property type="match status" value="1"/>
</dbReference>
<feature type="compositionally biased region" description="Polar residues" evidence="1">
    <location>
        <begin position="76"/>
        <end position="87"/>
    </location>
</feature>
<dbReference type="InterPro" id="IPR046112">
    <property type="entry name" value="DUF6049"/>
</dbReference>
<name>A0ABR6EN52_9ACTN</name>
<sequence length="756" mass="80667">QAPSAAPQSPGTAASRAGEANGSRTVEVAVNRVTPVAPDKNDTLTVSGTVTNRGRTTVTDARIVLYSGQRLSTRSAIEQASSRTGFQPGQDGDEVTGRNTSVDVDDLAAGQTRSFTLTVPVKRLELGADGVYQLGVALNGQNQAEAYPHVLGIERTFLPWQAAEAKTRTRLTFVWPLISSAHMTARTESDRQQTPVFRDDRLATDISPGGRLHQMVNLGRDLPVSWVIDPDLLATVDAMTKPYKVETPDGVVAGQSQQAARAWLNDLQRATEGREVVALPFGDPDLASLAHRGRTVSGALSHLRPATEAAVKTVETILHTTPNTSFAWPVEGALDPAVVSVATSAGARKILTRSDSLRETGGLPYTPTAARPIGGGVTAVSADARLSRLFRGDLTRADASTQAVQQFLAQTLSITEQKPNTRRSIVVAPQRMPSVSEARTMARAVRALADNGRWAEFAELGEAAKAKPDPKAEQRVPPAGSYPAGLRKQELGTEAFEEIQRTQATLDDFTVILSQDDRVITPFGGALRRELSTSWRGKPAEAAAYRESVQAHLTELTRQVRLVQKSRMTLSGRSATIPVTVQNNLIQPVDGLELRLTSGRRLGLEVKEETKPVVVEGGHSQSIKFDTTAKANGRSSMEAQLFTKDGKPYGPPMSFQVDVTEITSTVLLVIAGGMLLVVLAGVRMYTQRKRRGPQPDPDAPLEPSAAGEESSTAEGSPRGEEVSTGTARPDDASGDSSDTSGPGNTDTPGPGEKVDR</sequence>
<evidence type="ECO:0000313" key="4">
    <source>
        <dbReference type="Proteomes" id="UP000766698"/>
    </source>
</evidence>
<keyword evidence="4" id="KW-1185">Reference proteome</keyword>
<gene>
    <name evidence="3" type="ORF">GL263_24920</name>
</gene>
<dbReference type="EMBL" id="WMLF01000600">
    <property type="protein sequence ID" value="MBB1246769.1"/>
    <property type="molecule type" value="Genomic_DNA"/>
</dbReference>
<dbReference type="RefSeq" id="WP_182857998.1">
    <property type="nucleotide sequence ID" value="NZ_WMLF01000600.1"/>
</dbReference>
<accession>A0ABR6EN52</accession>
<feature type="compositionally biased region" description="Low complexity" evidence="1">
    <location>
        <begin position="734"/>
        <end position="747"/>
    </location>
</feature>
<protein>
    <recommendedName>
        <fullName evidence="5">Secreted protein</fullName>
    </recommendedName>
</protein>
<reference evidence="4" key="1">
    <citation type="journal article" date="2020" name="Syst. Appl. Microbiol.">
        <title>Streptomyces alkaliterrae sp. nov., isolated from an alkaline soil, and emended descriptions of Streptomyces alkaliphilus, Streptomyces calidiresistens and Streptomyces durbertensis.</title>
        <authorList>
            <person name="Swiecimska M."/>
            <person name="Golinska P."/>
            <person name="Nouioui I."/>
            <person name="Wypij M."/>
            <person name="Rai M."/>
            <person name="Sangal V."/>
            <person name="Goodfellow M."/>
        </authorList>
    </citation>
    <scope>NUCLEOTIDE SEQUENCE [LARGE SCALE GENOMIC DNA]</scope>
    <source>
        <strain evidence="4">DSM 104538</strain>
    </source>
</reference>